<dbReference type="EMBL" id="FMJE01000003">
    <property type="protein sequence ID" value="SCM80192.1"/>
    <property type="molecule type" value="Genomic_DNA"/>
</dbReference>
<gene>
    <name evidence="2" type="primary">yrzS</name>
    <name evidence="2" type="ORF">KL86SPO_30370</name>
</gene>
<organism evidence="2">
    <name type="scientific">uncultured Sporomusa sp</name>
    <dbReference type="NCBI Taxonomy" id="307249"/>
    <lineage>
        <taxon>Bacteria</taxon>
        <taxon>Bacillati</taxon>
        <taxon>Bacillota</taxon>
        <taxon>Negativicutes</taxon>
        <taxon>Selenomonadales</taxon>
        <taxon>Sporomusaceae</taxon>
        <taxon>Sporomusa</taxon>
        <taxon>environmental samples</taxon>
    </lineage>
</organism>
<evidence type="ECO:0000313" key="2">
    <source>
        <dbReference type="EMBL" id="SCM80192.1"/>
    </source>
</evidence>
<dbReference type="Pfam" id="PF11146">
    <property type="entry name" value="DUF2905"/>
    <property type="match status" value="1"/>
</dbReference>
<dbReference type="InterPro" id="IPR021320">
    <property type="entry name" value="DUF2905"/>
</dbReference>
<accession>A0A212LRM8</accession>
<dbReference type="AlphaFoldDB" id="A0A212LRM8"/>
<keyword evidence="1" id="KW-1133">Transmembrane helix</keyword>
<dbReference type="PANTHER" id="PTHR36443">
    <property type="entry name" value="BSR5223 PROTEIN"/>
    <property type="match status" value="1"/>
</dbReference>
<sequence length="75" mass="8179">MPGGFDSFGKLLMLLGVILLIAGAIFHFGGKFLSLGRLPGDIHLERGNFSFHFPIVTSIIISIVLTIILNLITRK</sequence>
<evidence type="ECO:0000256" key="1">
    <source>
        <dbReference type="SAM" id="Phobius"/>
    </source>
</evidence>
<keyword evidence="1" id="KW-0812">Transmembrane</keyword>
<name>A0A212LRM8_9FIRM</name>
<feature type="transmembrane region" description="Helical" evidence="1">
    <location>
        <begin position="12"/>
        <end position="29"/>
    </location>
</feature>
<feature type="transmembrane region" description="Helical" evidence="1">
    <location>
        <begin position="49"/>
        <end position="72"/>
    </location>
</feature>
<proteinExistence type="predicted"/>
<dbReference type="RefSeq" id="WP_075755548.1">
    <property type="nucleotide sequence ID" value="NZ_LT608335.1"/>
</dbReference>
<protein>
    <submittedName>
        <fullName evidence="2">Uncharacterized membrane protein YrzS</fullName>
    </submittedName>
</protein>
<keyword evidence="1" id="KW-0472">Membrane</keyword>
<reference evidence="2" key="1">
    <citation type="submission" date="2016-08" db="EMBL/GenBank/DDBJ databases">
        <authorList>
            <person name="Seilhamer J.J."/>
        </authorList>
    </citation>
    <scope>NUCLEOTIDE SEQUENCE</scope>
    <source>
        <strain evidence="2">86</strain>
    </source>
</reference>
<dbReference type="PANTHER" id="PTHR36443:SF1">
    <property type="entry name" value="BSR5223 PROTEIN"/>
    <property type="match status" value="1"/>
</dbReference>